<dbReference type="KEGG" id="vg:77953160"/>
<dbReference type="RefSeq" id="YP_010676795.1">
    <property type="nucleotide sequence ID" value="NC_071015.1"/>
</dbReference>
<keyword evidence="3" id="KW-1185">Reference proteome</keyword>
<reference evidence="2" key="1">
    <citation type="journal article" date="2021" name="Viruses">
        <title>Novel Viruses That Lyse Plant and Human Strains of Kosakonia cowanii.</title>
        <authorList>
            <person name="Petrzik K."/>
            <person name="Brazdova S."/>
            <person name="Krawczyk K."/>
        </authorList>
    </citation>
    <scope>NUCLEOTIDE SEQUENCE</scope>
</reference>
<dbReference type="Pfam" id="PF12699">
    <property type="entry name" value="phiKZ_IP"/>
    <property type="match status" value="1"/>
</dbReference>
<protein>
    <submittedName>
        <fullName evidence="2">Nuclear pore glycoprotein</fullName>
    </submittedName>
</protein>
<evidence type="ECO:0000313" key="3">
    <source>
        <dbReference type="Proteomes" id="UP000828443"/>
    </source>
</evidence>
<dbReference type="InterPro" id="IPR024413">
    <property type="entry name" value="Phage_phiKZ_Orf92_int-head"/>
</dbReference>
<sequence length="415" mass="42753">MSLANIFSSVAGQESAELDMPAVVATAEEAAEAVVEAEIKTAEADIAEVEKDIAQQETAIEALEEKVEELEEVIEGTESMLRGDTPFNAGLFAHQFKQGAKIVAKFGAPVEVSGVESYADVSTANLNAYAGIESFKETAGKAIGAIKKFFVDLYNSFINMFSGMFNKLKGLGQKAQVIKSSVLSGGEVKSGVTPPKSAGLLETNGTSKAVDALAKACGSVYGAVNKLGSGAENSAASAIAEVADDFAKAGTKSVEGKSDSTETLAIKVGQGATVKVVSPTKDAGLGSVKVSFSLEGTPAASTASKTDLVSILTNVINGSRTLQNAKLDKTALTRQRDQAIGMMTKLADIADADKKDRKAGAGAIKAAHTAGLKLGAGAVKLGTAILDAQLDFVKAHVGGKAAEKKDEKKEEEKKD</sequence>
<keyword evidence="1" id="KW-0175">Coiled coil</keyword>
<organism evidence="2 3">
    <name type="scientific">Kosakonia phage Kc263</name>
    <dbReference type="NCBI Taxonomy" id="2863194"/>
    <lineage>
        <taxon>Viruses</taxon>
        <taxon>Duplodnaviria</taxon>
        <taxon>Heunggongvirae</taxon>
        <taxon>Uroviricota</taxon>
        <taxon>Caudoviricetes</taxon>
        <taxon>Chimalliviridae</taxon>
        <taxon>Branisovskavirus</taxon>
        <taxon>Branisovskavirus Kc263</taxon>
    </lineage>
</organism>
<dbReference type="Proteomes" id="UP000828443">
    <property type="component" value="Segment"/>
</dbReference>
<evidence type="ECO:0000256" key="1">
    <source>
        <dbReference type="SAM" id="Coils"/>
    </source>
</evidence>
<dbReference type="Gene3D" id="1.20.5.340">
    <property type="match status" value="1"/>
</dbReference>
<accession>A0AAE7WF80</accession>
<feature type="coiled-coil region" evidence="1">
    <location>
        <begin position="32"/>
        <end position="80"/>
    </location>
</feature>
<dbReference type="EMBL" id="MZ348422">
    <property type="protein sequence ID" value="QYN79983.1"/>
    <property type="molecule type" value="Genomic_DNA"/>
</dbReference>
<name>A0AAE7WF80_9CAUD</name>
<evidence type="ECO:0000313" key="2">
    <source>
        <dbReference type="EMBL" id="QYN79983.1"/>
    </source>
</evidence>
<dbReference type="GeneID" id="77953160"/>
<proteinExistence type="predicted"/>